<evidence type="ECO:0000256" key="6">
    <source>
        <dbReference type="ARBA" id="ARBA00022833"/>
    </source>
</evidence>
<dbReference type="Gene3D" id="1.10.220.160">
    <property type="match status" value="1"/>
</dbReference>
<dbReference type="PANTHER" id="PTHR46165">
    <property type="entry name" value="SET AND MYND DOMAIN-CONTAINING PROTEIN 4"/>
    <property type="match status" value="1"/>
</dbReference>
<keyword evidence="5 10" id="KW-0863">Zinc-finger</keyword>
<dbReference type="InterPro" id="IPR002893">
    <property type="entry name" value="Znf_MYND"/>
</dbReference>
<dbReference type="PROSITE" id="PS50280">
    <property type="entry name" value="SET"/>
    <property type="match status" value="1"/>
</dbReference>
<protein>
    <recommendedName>
        <fullName evidence="8">Protein-lysine N-methyltransferase SMYD4</fullName>
    </recommendedName>
    <alternativeName>
        <fullName evidence="9">SET and MYND domain-containing protein 4</fullName>
    </alternativeName>
</protein>
<dbReference type="GO" id="GO:0005737">
    <property type="term" value="C:cytoplasm"/>
    <property type="evidence" value="ECO:0007669"/>
    <property type="project" value="TreeGrafter"/>
</dbReference>
<reference evidence="13" key="2">
    <citation type="submission" date="2023-03" db="EMBL/GenBank/DDBJ databases">
        <authorList>
            <person name="Inwood S.N."/>
            <person name="Skelly J.G."/>
            <person name="Guhlin J."/>
            <person name="Harrop T.W.R."/>
            <person name="Goldson S.G."/>
            <person name="Dearden P.K."/>
        </authorList>
    </citation>
    <scope>NUCLEOTIDE SEQUENCE</scope>
    <source>
        <strain evidence="13">Irish</strain>
        <tissue evidence="13">Whole body</tissue>
    </source>
</reference>
<dbReference type="InterPro" id="IPR046341">
    <property type="entry name" value="SET_dom_sf"/>
</dbReference>
<comment type="function">
    <text evidence="7">Protein-lysine N-methyltransferase. Monomethylates PRMT5, modulating its transcriptional activity. May also act as a histone methyltransferase. Plays a critical role in cardiac development. Acts as a key epigenetic regulator of gene expression during cardiac development via its dual activities as a methyltransferase and negative regulator of HDAC1.</text>
</comment>
<evidence type="ECO:0000313" key="13">
    <source>
        <dbReference type="EMBL" id="KAK0170908.1"/>
    </source>
</evidence>
<dbReference type="InterPro" id="IPR001214">
    <property type="entry name" value="SET_dom"/>
</dbReference>
<sequence length="626" mass="71635">MTYFPTRTSLGQFSNSLYHVLDTKSFMKQFSQYSKDGDRHSMIEMVMQAEQASKLEITPLFNCKDNCKAQELYKNAQFTEALFAVTANTSLFFEIITTRIQHWFAIGSYIKCYKDCNYAMATLNTMTKSNVEVEDVRKYEAICVKMKNQCIKLLNKNKLKELNINNVEKLPKINGTSNKKLICCSDAVTFAHKIVRGRHLIATRNIKVGSVLIVDKPFAFSTDNQALLTNCLHCHISLESHENIKIPCLNCQSVCFCSENCCKEAWDNYHKYECSIFGNFMEISNHVKAADERSSSLLAYRTTVAKAINKQFCTLDLEFLDYQNAKCRNGEKSLEIDMDIDTYDPLDYRTVYSLETHCCEARPNINLVRAIKSVYLAKCLVYTLKKIQPCANETVDSQQIVLLAAAMMRHMQAINCNAYEIVENYRNETTKVWEPRNIGGAIYTSVSLVNHGCYPNIVRHSYPGGIVVVRSLRFIEKGSEILDCYGPHFIGDPLSDRQQYLKEVYNFICTCQSCIDDWKFPFSNEITLRCNFCGSAVDSIRSQCLSCLRKIDIHKLNNKLMKSVKNRVMATSKMYEGYYLEALTLLLDHGRLIDKILIAPCNEIIKTQQSTIQCYNSMGNICIKKC</sequence>
<dbReference type="Gene3D" id="6.10.140.2220">
    <property type="match status" value="1"/>
</dbReference>
<keyword evidence="1" id="KW-0489">Methyltransferase</keyword>
<dbReference type="AlphaFoldDB" id="A0AA39FK14"/>
<dbReference type="PANTHER" id="PTHR46165:SF6">
    <property type="entry name" value="SET AND MYND DOMAIN-CONTAINING PROTEIN 4-LIKE PROTEIN"/>
    <property type="match status" value="1"/>
</dbReference>
<keyword evidence="6" id="KW-0862">Zinc</keyword>
<keyword evidence="4" id="KW-0479">Metal-binding</keyword>
<evidence type="ECO:0000256" key="3">
    <source>
        <dbReference type="ARBA" id="ARBA00022691"/>
    </source>
</evidence>
<keyword evidence="14" id="KW-1185">Reference proteome</keyword>
<dbReference type="SUPFAM" id="SSF82199">
    <property type="entry name" value="SET domain"/>
    <property type="match status" value="1"/>
</dbReference>
<dbReference type="Gene3D" id="2.170.270.10">
    <property type="entry name" value="SET domain"/>
    <property type="match status" value="1"/>
</dbReference>
<dbReference type="EMBL" id="JAQQBS010000003">
    <property type="protein sequence ID" value="KAK0170908.1"/>
    <property type="molecule type" value="Genomic_DNA"/>
</dbReference>
<evidence type="ECO:0000256" key="10">
    <source>
        <dbReference type="PROSITE-ProRule" id="PRU00134"/>
    </source>
</evidence>
<proteinExistence type="predicted"/>
<organism evidence="13 14">
    <name type="scientific">Microctonus aethiopoides</name>
    <dbReference type="NCBI Taxonomy" id="144406"/>
    <lineage>
        <taxon>Eukaryota</taxon>
        <taxon>Metazoa</taxon>
        <taxon>Ecdysozoa</taxon>
        <taxon>Arthropoda</taxon>
        <taxon>Hexapoda</taxon>
        <taxon>Insecta</taxon>
        <taxon>Pterygota</taxon>
        <taxon>Neoptera</taxon>
        <taxon>Endopterygota</taxon>
        <taxon>Hymenoptera</taxon>
        <taxon>Apocrita</taxon>
        <taxon>Ichneumonoidea</taxon>
        <taxon>Braconidae</taxon>
        <taxon>Euphorinae</taxon>
        <taxon>Microctonus</taxon>
    </lineage>
</organism>
<reference evidence="13" key="1">
    <citation type="journal article" date="2023" name="bioRxiv">
        <title>Scaffold-level genome assemblies of two parasitoid biocontrol wasps reveal the parthenogenesis mechanism and an associated novel virus.</title>
        <authorList>
            <person name="Inwood S."/>
            <person name="Skelly J."/>
            <person name="Guhlin J."/>
            <person name="Harrop T."/>
            <person name="Goldson S."/>
            <person name="Dearden P."/>
        </authorList>
    </citation>
    <scope>NUCLEOTIDE SEQUENCE</scope>
    <source>
        <strain evidence="13">Irish</strain>
        <tissue evidence="13">Whole body</tissue>
    </source>
</reference>
<keyword evidence="2" id="KW-0808">Transferase</keyword>
<accession>A0AA39FK14</accession>
<feature type="domain" description="SET" evidence="11">
    <location>
        <begin position="179"/>
        <end position="486"/>
    </location>
</feature>
<evidence type="ECO:0000256" key="5">
    <source>
        <dbReference type="ARBA" id="ARBA00022771"/>
    </source>
</evidence>
<name>A0AA39FK14_9HYME</name>
<dbReference type="PROSITE" id="PS50865">
    <property type="entry name" value="ZF_MYND_2"/>
    <property type="match status" value="1"/>
</dbReference>
<dbReference type="GO" id="GO:0008757">
    <property type="term" value="F:S-adenosylmethionine-dependent methyltransferase activity"/>
    <property type="evidence" value="ECO:0007669"/>
    <property type="project" value="UniProtKB-ARBA"/>
</dbReference>
<evidence type="ECO:0000256" key="9">
    <source>
        <dbReference type="ARBA" id="ARBA00093680"/>
    </source>
</evidence>
<keyword evidence="3" id="KW-0949">S-adenosyl-L-methionine</keyword>
<dbReference type="Pfam" id="PF00856">
    <property type="entry name" value="SET"/>
    <property type="match status" value="1"/>
</dbReference>
<dbReference type="SUPFAM" id="SSF144232">
    <property type="entry name" value="HIT/MYND zinc finger-like"/>
    <property type="match status" value="1"/>
</dbReference>
<evidence type="ECO:0000256" key="7">
    <source>
        <dbReference type="ARBA" id="ARBA00093423"/>
    </source>
</evidence>
<dbReference type="Proteomes" id="UP001168990">
    <property type="component" value="Unassembled WGS sequence"/>
</dbReference>
<dbReference type="PROSITE" id="PS01360">
    <property type="entry name" value="ZF_MYND_1"/>
    <property type="match status" value="1"/>
</dbReference>
<dbReference type="InterPro" id="IPR052097">
    <property type="entry name" value="SET-MYND_domain_protein"/>
</dbReference>
<dbReference type="CDD" id="cd10536">
    <property type="entry name" value="SET_SMYD4"/>
    <property type="match status" value="1"/>
</dbReference>
<comment type="caution">
    <text evidence="13">The sequence shown here is derived from an EMBL/GenBank/DDBJ whole genome shotgun (WGS) entry which is preliminary data.</text>
</comment>
<evidence type="ECO:0000256" key="2">
    <source>
        <dbReference type="ARBA" id="ARBA00022679"/>
    </source>
</evidence>
<dbReference type="InterPro" id="IPR044421">
    <property type="entry name" value="SMYD4_SET"/>
</dbReference>
<dbReference type="GO" id="GO:0008270">
    <property type="term" value="F:zinc ion binding"/>
    <property type="evidence" value="ECO:0007669"/>
    <property type="project" value="UniProtKB-KW"/>
</dbReference>
<dbReference type="GO" id="GO:0032259">
    <property type="term" value="P:methylation"/>
    <property type="evidence" value="ECO:0007669"/>
    <property type="project" value="UniProtKB-KW"/>
</dbReference>
<dbReference type="GO" id="GO:0005634">
    <property type="term" value="C:nucleus"/>
    <property type="evidence" value="ECO:0007669"/>
    <property type="project" value="TreeGrafter"/>
</dbReference>
<evidence type="ECO:0000259" key="12">
    <source>
        <dbReference type="PROSITE" id="PS50865"/>
    </source>
</evidence>
<evidence type="ECO:0000256" key="1">
    <source>
        <dbReference type="ARBA" id="ARBA00022603"/>
    </source>
</evidence>
<evidence type="ECO:0000256" key="8">
    <source>
        <dbReference type="ARBA" id="ARBA00093635"/>
    </source>
</evidence>
<dbReference type="GO" id="GO:0008170">
    <property type="term" value="F:N-methyltransferase activity"/>
    <property type="evidence" value="ECO:0007669"/>
    <property type="project" value="UniProtKB-ARBA"/>
</dbReference>
<evidence type="ECO:0000259" key="11">
    <source>
        <dbReference type="PROSITE" id="PS50280"/>
    </source>
</evidence>
<feature type="domain" description="MYND-type" evidence="12">
    <location>
        <begin position="231"/>
        <end position="274"/>
    </location>
</feature>
<dbReference type="GO" id="GO:0042826">
    <property type="term" value="F:histone deacetylase binding"/>
    <property type="evidence" value="ECO:0007669"/>
    <property type="project" value="TreeGrafter"/>
</dbReference>
<gene>
    <name evidence="13" type="ORF">PV328_008690</name>
</gene>
<evidence type="ECO:0000256" key="4">
    <source>
        <dbReference type="ARBA" id="ARBA00022723"/>
    </source>
</evidence>
<evidence type="ECO:0000313" key="14">
    <source>
        <dbReference type="Proteomes" id="UP001168990"/>
    </source>
</evidence>
<dbReference type="GO" id="GO:0008276">
    <property type="term" value="F:protein methyltransferase activity"/>
    <property type="evidence" value="ECO:0007669"/>
    <property type="project" value="UniProtKB-ARBA"/>
</dbReference>